<dbReference type="PANTHER" id="PTHR46328">
    <property type="entry name" value="FAR-RED IMPAIRED RESPONSIVE (FAR1) FAMILY PROTEIN-RELATED"/>
    <property type="match status" value="1"/>
</dbReference>
<dbReference type="InterPro" id="IPR003657">
    <property type="entry name" value="WRKY_dom"/>
</dbReference>
<feature type="domain" description="WRKY" evidence="2">
    <location>
        <begin position="228"/>
        <end position="302"/>
    </location>
</feature>
<accession>A0AAV5CXJ3</accession>
<feature type="region of interest" description="Disordered" evidence="1">
    <location>
        <begin position="1"/>
        <end position="163"/>
    </location>
</feature>
<feature type="region of interest" description="Disordered" evidence="1">
    <location>
        <begin position="251"/>
        <end position="270"/>
    </location>
</feature>
<evidence type="ECO:0000313" key="3">
    <source>
        <dbReference type="EMBL" id="GJN02975.1"/>
    </source>
</evidence>
<dbReference type="GO" id="GO:0043565">
    <property type="term" value="F:sequence-specific DNA binding"/>
    <property type="evidence" value="ECO:0007669"/>
    <property type="project" value="InterPro"/>
</dbReference>
<feature type="compositionally biased region" description="Pro residues" evidence="1">
    <location>
        <begin position="26"/>
        <end position="35"/>
    </location>
</feature>
<feature type="compositionally biased region" description="Low complexity" evidence="1">
    <location>
        <begin position="13"/>
        <end position="23"/>
    </location>
</feature>
<dbReference type="InterPro" id="IPR004330">
    <property type="entry name" value="FAR1_DNA_bnd_dom"/>
</dbReference>
<evidence type="ECO:0000256" key="1">
    <source>
        <dbReference type="SAM" id="MobiDB-lite"/>
    </source>
</evidence>
<dbReference type="PROSITE" id="PS50811">
    <property type="entry name" value="WRKY"/>
    <property type="match status" value="1"/>
</dbReference>
<dbReference type="EMBL" id="BQKI01000009">
    <property type="protein sequence ID" value="GJN02975.1"/>
    <property type="molecule type" value="Genomic_DNA"/>
</dbReference>
<reference evidence="3" key="1">
    <citation type="journal article" date="2018" name="DNA Res.">
        <title>Multiple hybrid de novo genome assembly of finger millet, an orphan allotetraploid crop.</title>
        <authorList>
            <person name="Hatakeyama M."/>
            <person name="Aluri S."/>
            <person name="Balachadran M.T."/>
            <person name="Sivarajan S.R."/>
            <person name="Patrignani A."/>
            <person name="Gruter S."/>
            <person name="Poveda L."/>
            <person name="Shimizu-Inatsugi R."/>
            <person name="Baeten J."/>
            <person name="Francoijs K.J."/>
            <person name="Nataraja K.N."/>
            <person name="Reddy Y.A.N."/>
            <person name="Phadnis S."/>
            <person name="Ravikumar R.L."/>
            <person name="Schlapbach R."/>
            <person name="Sreeman S.M."/>
            <person name="Shimizu K.K."/>
        </authorList>
    </citation>
    <scope>NUCLEOTIDE SEQUENCE</scope>
</reference>
<dbReference type="AlphaFoldDB" id="A0AAV5CXJ3"/>
<feature type="compositionally biased region" description="Low complexity" evidence="1">
    <location>
        <begin position="129"/>
        <end position="141"/>
    </location>
</feature>
<reference evidence="3" key="2">
    <citation type="submission" date="2021-12" db="EMBL/GenBank/DDBJ databases">
        <title>Resequencing data analysis of finger millet.</title>
        <authorList>
            <person name="Hatakeyama M."/>
            <person name="Aluri S."/>
            <person name="Balachadran M.T."/>
            <person name="Sivarajan S.R."/>
            <person name="Poveda L."/>
            <person name="Shimizu-Inatsugi R."/>
            <person name="Schlapbach R."/>
            <person name="Sreeman S.M."/>
            <person name="Shimizu K.K."/>
        </authorList>
    </citation>
    <scope>NUCLEOTIDE SEQUENCE</scope>
</reference>
<dbReference type="Pfam" id="PF03101">
    <property type="entry name" value="FAR1"/>
    <property type="match status" value="1"/>
</dbReference>
<evidence type="ECO:0000259" key="2">
    <source>
        <dbReference type="PROSITE" id="PS50811"/>
    </source>
</evidence>
<feature type="compositionally biased region" description="Pro residues" evidence="1">
    <location>
        <begin position="66"/>
        <end position="77"/>
    </location>
</feature>
<dbReference type="Proteomes" id="UP001054889">
    <property type="component" value="Unassembled WGS sequence"/>
</dbReference>
<organism evidence="3 4">
    <name type="scientific">Eleusine coracana subsp. coracana</name>
    <dbReference type="NCBI Taxonomy" id="191504"/>
    <lineage>
        <taxon>Eukaryota</taxon>
        <taxon>Viridiplantae</taxon>
        <taxon>Streptophyta</taxon>
        <taxon>Embryophyta</taxon>
        <taxon>Tracheophyta</taxon>
        <taxon>Spermatophyta</taxon>
        <taxon>Magnoliopsida</taxon>
        <taxon>Liliopsida</taxon>
        <taxon>Poales</taxon>
        <taxon>Poaceae</taxon>
        <taxon>PACMAD clade</taxon>
        <taxon>Chloridoideae</taxon>
        <taxon>Cynodonteae</taxon>
        <taxon>Eleusininae</taxon>
        <taxon>Eleusine</taxon>
    </lineage>
</organism>
<evidence type="ECO:0000313" key="4">
    <source>
        <dbReference type="Proteomes" id="UP001054889"/>
    </source>
</evidence>
<comment type="caution">
    <text evidence="3">The sequence shown here is derived from an EMBL/GenBank/DDBJ whole genome shotgun (WGS) entry which is preliminary data.</text>
</comment>
<feature type="compositionally biased region" description="Low complexity" evidence="1">
    <location>
        <begin position="99"/>
        <end position="120"/>
    </location>
</feature>
<name>A0AAV5CXJ3_ELECO</name>
<dbReference type="PANTHER" id="PTHR46328:SF34">
    <property type="entry name" value="PROTEIN FAR1-RELATED SEQUENCE 5-LIKE"/>
    <property type="match status" value="1"/>
</dbReference>
<protein>
    <recommendedName>
        <fullName evidence="2">WRKY domain-containing protein</fullName>
    </recommendedName>
</protein>
<keyword evidence="4" id="KW-1185">Reference proteome</keyword>
<gene>
    <name evidence="3" type="primary">ga20371</name>
    <name evidence="3" type="ORF">PR202_ga20371</name>
</gene>
<sequence length="332" mass="35077">MDPTARVPDQVRPSSPSPALSSSVTDPPPAPPPAATQPAEAGSQASLPPPQKPNPTISTLRRPRTPQRPPPPPPPEPSRNTPGPTATAIVPSRKDPGVTTAAPSRNASSAASTAKAAPRRIPSVPTTTSAAASRNPSALAATTKAVPRNPSAPAATTKAVPRHPSVATAAVALQNPLMAAAAGGASRGSAPTRPEDYTPRMGMEFESEQEAYEFYRYYGWMVGFNVRKEYGNRSKKTGEITSRRFSCSREGYRGGTKAGGNKRVPMPDSRTGCHAHLIIRRRKQDSKLEVYVFEPRHNHPLFGPSSMPCPFRGTGTPDAVQPPDVVANGKLI</sequence>
<dbReference type="GO" id="GO:0003700">
    <property type="term" value="F:DNA-binding transcription factor activity"/>
    <property type="evidence" value="ECO:0007669"/>
    <property type="project" value="InterPro"/>
</dbReference>
<proteinExistence type="predicted"/>